<evidence type="ECO:0000256" key="2">
    <source>
        <dbReference type="SAM" id="Phobius"/>
    </source>
</evidence>
<feature type="transmembrane region" description="Helical" evidence="2">
    <location>
        <begin position="65"/>
        <end position="87"/>
    </location>
</feature>
<evidence type="ECO:0000313" key="3">
    <source>
        <dbReference type="EMBL" id="GAA2723182.1"/>
    </source>
</evidence>
<keyword evidence="2" id="KW-0812">Transmembrane</keyword>
<name>A0ABP6GGX8_9ACTN</name>
<gene>
    <name evidence="3" type="ORF">GCM10010315_50010</name>
</gene>
<dbReference type="Pfam" id="PF11755">
    <property type="entry name" value="DUF3311"/>
    <property type="match status" value="1"/>
</dbReference>
<keyword evidence="4" id="KW-1185">Reference proteome</keyword>
<keyword evidence="2" id="KW-0472">Membrane</keyword>
<organism evidence="3 4">
    <name type="scientific">Streptomyces luteosporeus</name>
    <dbReference type="NCBI Taxonomy" id="173856"/>
    <lineage>
        <taxon>Bacteria</taxon>
        <taxon>Bacillati</taxon>
        <taxon>Actinomycetota</taxon>
        <taxon>Actinomycetes</taxon>
        <taxon>Kitasatosporales</taxon>
        <taxon>Streptomycetaceae</taxon>
        <taxon>Streptomyces</taxon>
    </lineage>
</organism>
<dbReference type="EMBL" id="BAAASL010000022">
    <property type="protein sequence ID" value="GAA2723182.1"/>
    <property type="molecule type" value="Genomic_DNA"/>
</dbReference>
<reference evidence="4" key="1">
    <citation type="journal article" date="2019" name="Int. J. Syst. Evol. Microbiol.">
        <title>The Global Catalogue of Microorganisms (GCM) 10K type strain sequencing project: providing services to taxonomists for standard genome sequencing and annotation.</title>
        <authorList>
            <consortium name="The Broad Institute Genomics Platform"/>
            <consortium name="The Broad Institute Genome Sequencing Center for Infectious Disease"/>
            <person name="Wu L."/>
            <person name="Ma J."/>
        </authorList>
    </citation>
    <scope>NUCLEOTIDE SEQUENCE [LARGE SCALE GENOMIC DNA]</scope>
    <source>
        <strain evidence="4">JCM 4542</strain>
    </source>
</reference>
<sequence length="100" mass="11059">MSEPPEQQAGRPVAHTAADGPRTRATASPAPLIVAGICLAIPFVAMLWVDSYARVSPAFIGIPFFYWYQMLWVLIATLLTTIAYVLVRRRERLLKGGESK</sequence>
<comment type="caution">
    <text evidence="3">The sequence shown here is derived from an EMBL/GenBank/DDBJ whole genome shotgun (WGS) entry which is preliminary data.</text>
</comment>
<dbReference type="PANTHER" id="PTHR40034">
    <property type="entry name" value="BSL5891 PROTEIN"/>
    <property type="match status" value="1"/>
</dbReference>
<protein>
    <recommendedName>
        <fullName evidence="5">DUF3311 domain-containing protein</fullName>
    </recommendedName>
</protein>
<evidence type="ECO:0008006" key="5">
    <source>
        <dbReference type="Google" id="ProtNLM"/>
    </source>
</evidence>
<dbReference type="InterPro" id="IPR021741">
    <property type="entry name" value="DUF3311"/>
</dbReference>
<evidence type="ECO:0000313" key="4">
    <source>
        <dbReference type="Proteomes" id="UP001500886"/>
    </source>
</evidence>
<accession>A0ABP6GGX8</accession>
<dbReference type="Proteomes" id="UP001500886">
    <property type="component" value="Unassembled WGS sequence"/>
</dbReference>
<keyword evidence="2" id="KW-1133">Transmembrane helix</keyword>
<feature type="region of interest" description="Disordered" evidence="1">
    <location>
        <begin position="1"/>
        <end position="25"/>
    </location>
</feature>
<feature type="transmembrane region" description="Helical" evidence="2">
    <location>
        <begin position="32"/>
        <end position="53"/>
    </location>
</feature>
<dbReference type="PANTHER" id="PTHR40034:SF1">
    <property type="entry name" value="BSL5891 PROTEIN"/>
    <property type="match status" value="1"/>
</dbReference>
<evidence type="ECO:0000256" key="1">
    <source>
        <dbReference type="SAM" id="MobiDB-lite"/>
    </source>
</evidence>
<dbReference type="RefSeq" id="WP_344438150.1">
    <property type="nucleotide sequence ID" value="NZ_BAAASL010000022.1"/>
</dbReference>
<proteinExistence type="predicted"/>